<feature type="region of interest" description="Disordered" evidence="1">
    <location>
        <begin position="94"/>
        <end position="157"/>
    </location>
</feature>
<organism evidence="2 3">
    <name type="scientific">Entomortierella chlamydospora</name>
    <dbReference type="NCBI Taxonomy" id="101097"/>
    <lineage>
        <taxon>Eukaryota</taxon>
        <taxon>Fungi</taxon>
        <taxon>Fungi incertae sedis</taxon>
        <taxon>Mucoromycota</taxon>
        <taxon>Mortierellomycotina</taxon>
        <taxon>Mortierellomycetes</taxon>
        <taxon>Mortierellales</taxon>
        <taxon>Mortierellaceae</taxon>
        <taxon>Entomortierella</taxon>
    </lineage>
</organism>
<feature type="region of interest" description="Disordered" evidence="1">
    <location>
        <begin position="195"/>
        <end position="243"/>
    </location>
</feature>
<comment type="caution">
    <text evidence="2">The sequence shown here is derived from an EMBL/GenBank/DDBJ whole genome shotgun (WGS) entry which is preliminary data.</text>
</comment>
<evidence type="ECO:0000313" key="3">
    <source>
        <dbReference type="Proteomes" id="UP000703661"/>
    </source>
</evidence>
<accession>A0A9P6MTJ3</accession>
<dbReference type="OrthoDB" id="2349418at2759"/>
<sequence length="1408" mass="160162">MEGEGNTSALSTKDSAHVDYQYFRSNGSLVRIKVTHNRELNLKYVFWSDLRICFPGIVRVQHGDVILTFMRNKDENRLKPFRIEYIPGEILDVIHNSPPPSRHGTGSGRSSTSFSVSSDRSISVDNDPLEDNPVHGTTASGETRRVSKSSLVNRNRDELSQMDDSKLASLISLAAKEVLAEKALAAFLTAPHSKELTQSQIQPQQQQQQQQKQQKQQRRRQDIAESSAIEPILSSSSSLEFSNDSEYDVVDKHSEDLDSVEEKAPLTIIRTTNPTDGRDSALASSSMVEKKTNVSTDVAANSISNIENIRSHENSNNTAEPIDDRNPTVQLHPRDKPDISVIRSLMPPDGTDEETKTEFERLRRAMIFCFNLFCSFLKSTTERQLLQSDRRCQVLVRTLKDVNERTPQDHVLRHQLELMKRDTVRTRTLFRKMRSEFLQSKADQITGVHFGVFQHLEQKLFIILPESDSPDDGFRLHFLCECCQITRLNSDNDSKSRDEKSTKKDKIAPPHQIHLSKHEGYKLRYTEEFVARYGYHMWILLLMFLHGYNDHGVTIPPLVRGSDLFKKVMISINYIETEADSGDLDGSWDFSRVSEFYVPVSVSKEGSVGSLFRIITKEGYAKWVCFEHYRERFPENDYRILQKTLKTFFYNEALGAVLVSLGSREEANEFCEAIVKATNLQELGMELNWDASEQDIKALQEALPRTTAVSIKIFVMYERHIVDDAMAATFKDHTRGVDIQNPDYALGHYKTNLIRQVIDDRRVQAFYLDIIDHSDHPDYEESLNLRLRNTTSFGNWNPDKTNPALCDMIRTAGPGALTKISFNTPTLERGFFFMNNAIKPDDGLVMLKAMVNSREQASDRGGGGDAHKSMRIQQWTSNALQFTNKLEGLWLDVRTPQDTETLQQLVEMNPHLKKLKVTTETNIFYKIYEAVQKAVVVWKHKVPMKLVLKGGKDMTLTWSELVVPPERKQDQVISLEYSTGASNINRVLMFFGYMITHLKCLDFTNLDVKTLEACTRSRGSNIMHLEVNILGLSKKGLEDLAKIVYRSLAPMSQLSSRFSIHLCPVEGVRPDWAKITEFVEMMGPKVDELVIYSSDMDSAAFEVFLERITPKKLPLLESLIVNGTVGMLNYGPVGEFLDNISGGSITSLAAAMSAAGMLEQSLKNHPPTTNPKDKSQFSRRFLPWLRSFVSELPLQKLGLNKIFLETEDWRSVLSKINFSELQILDLKDSMMTMAMLYELPSHLPKYDRFLTKPSPMASCCVDQKPVVWAPFGSITVGALNGLTYLEQYYRDLSRGMTESRMSSIVGGTKANKIATNLAISERRRRRTVKLKEWSNGGPFAFEVVSRDDQGPLRIQGQQTRRQYAPEKKHTCPVYRIRLPLILDYKLGRYEKAMIQNAIRALLIGCEVD</sequence>
<feature type="region of interest" description="Disordered" evidence="1">
    <location>
        <begin position="310"/>
        <end position="334"/>
    </location>
</feature>
<proteinExistence type="predicted"/>
<dbReference type="Proteomes" id="UP000703661">
    <property type="component" value="Unassembled WGS sequence"/>
</dbReference>
<gene>
    <name evidence="2" type="ORF">BGZ80_000208</name>
</gene>
<evidence type="ECO:0000256" key="1">
    <source>
        <dbReference type="SAM" id="MobiDB-lite"/>
    </source>
</evidence>
<feature type="compositionally biased region" description="Low complexity" evidence="1">
    <location>
        <begin position="224"/>
        <end position="242"/>
    </location>
</feature>
<name>A0A9P6MTJ3_9FUNG</name>
<protein>
    <submittedName>
        <fullName evidence="2">Uncharacterized protein</fullName>
    </submittedName>
</protein>
<keyword evidence="3" id="KW-1185">Reference proteome</keyword>
<feature type="compositionally biased region" description="Basic and acidic residues" evidence="1">
    <location>
        <begin position="322"/>
        <end position="334"/>
    </location>
</feature>
<evidence type="ECO:0000313" key="2">
    <source>
        <dbReference type="EMBL" id="KAG0012094.1"/>
    </source>
</evidence>
<reference evidence="2" key="1">
    <citation type="journal article" date="2020" name="Fungal Divers.">
        <title>Resolving the Mortierellaceae phylogeny through synthesis of multi-gene phylogenetics and phylogenomics.</title>
        <authorList>
            <person name="Vandepol N."/>
            <person name="Liber J."/>
            <person name="Desiro A."/>
            <person name="Na H."/>
            <person name="Kennedy M."/>
            <person name="Barry K."/>
            <person name="Grigoriev I.V."/>
            <person name="Miller A.N."/>
            <person name="O'Donnell K."/>
            <person name="Stajich J.E."/>
            <person name="Bonito G."/>
        </authorList>
    </citation>
    <scope>NUCLEOTIDE SEQUENCE</scope>
    <source>
        <strain evidence="2">NRRL 2769</strain>
    </source>
</reference>
<dbReference type="EMBL" id="JAAAID010001036">
    <property type="protein sequence ID" value="KAG0012094.1"/>
    <property type="molecule type" value="Genomic_DNA"/>
</dbReference>
<feature type="compositionally biased region" description="Low complexity" evidence="1">
    <location>
        <begin position="198"/>
        <end position="214"/>
    </location>
</feature>
<feature type="compositionally biased region" description="Polar residues" evidence="1">
    <location>
        <begin position="310"/>
        <end position="319"/>
    </location>
</feature>
<feature type="compositionally biased region" description="Low complexity" evidence="1">
    <location>
        <begin position="102"/>
        <end position="123"/>
    </location>
</feature>